<evidence type="ECO:0000259" key="1">
    <source>
        <dbReference type="SMART" id="SM00065"/>
    </source>
</evidence>
<dbReference type="InterPro" id="IPR003018">
    <property type="entry name" value="GAF"/>
</dbReference>
<gene>
    <name evidence="2" type="ORF">ENSA7_66720</name>
</gene>
<dbReference type="Pfam" id="PF01590">
    <property type="entry name" value="GAF"/>
    <property type="match status" value="1"/>
</dbReference>
<protein>
    <submittedName>
        <fullName evidence="2">GAF domain protein</fullName>
    </submittedName>
</protein>
<dbReference type="Gene3D" id="3.30.450.40">
    <property type="match status" value="1"/>
</dbReference>
<reference evidence="2 3" key="1">
    <citation type="submission" date="2018-03" db="EMBL/GenBank/DDBJ databases">
        <title>Draft Genome Sequences of the Obligatory Marine Myxobacteria Enhygromyxa salina SWB007.</title>
        <authorList>
            <person name="Poehlein A."/>
            <person name="Moghaddam J.A."/>
            <person name="Harms H."/>
            <person name="Alanjari M."/>
            <person name="Koenig G.M."/>
            <person name="Daniel R."/>
            <person name="Schaeberle T.F."/>
        </authorList>
    </citation>
    <scope>NUCLEOTIDE SEQUENCE [LARGE SCALE GENOMIC DNA]</scope>
    <source>
        <strain evidence="2 3">SWB007</strain>
    </source>
</reference>
<dbReference type="AlphaFoldDB" id="A0A2S9XWU5"/>
<dbReference type="RefSeq" id="WP_106093496.1">
    <property type="nucleotide sequence ID" value="NZ_PVNL01000130.1"/>
</dbReference>
<evidence type="ECO:0000313" key="2">
    <source>
        <dbReference type="EMBL" id="PRP97322.1"/>
    </source>
</evidence>
<accession>A0A2S9XWU5</accession>
<dbReference type="EMBL" id="PVNL01000130">
    <property type="protein sequence ID" value="PRP97322.1"/>
    <property type="molecule type" value="Genomic_DNA"/>
</dbReference>
<name>A0A2S9XWU5_9BACT</name>
<organism evidence="2 3">
    <name type="scientific">Enhygromyxa salina</name>
    <dbReference type="NCBI Taxonomy" id="215803"/>
    <lineage>
        <taxon>Bacteria</taxon>
        <taxon>Pseudomonadati</taxon>
        <taxon>Myxococcota</taxon>
        <taxon>Polyangia</taxon>
        <taxon>Nannocystales</taxon>
        <taxon>Nannocystaceae</taxon>
        <taxon>Enhygromyxa</taxon>
    </lineage>
</organism>
<dbReference type="SMART" id="SM00065">
    <property type="entry name" value="GAF"/>
    <property type="match status" value="1"/>
</dbReference>
<dbReference type="Proteomes" id="UP000238823">
    <property type="component" value="Unassembled WGS sequence"/>
</dbReference>
<feature type="domain" description="GAF" evidence="1">
    <location>
        <begin position="55"/>
        <end position="197"/>
    </location>
</feature>
<comment type="caution">
    <text evidence="2">The sequence shown here is derived from an EMBL/GenBank/DDBJ whole genome shotgun (WGS) entry which is preliminary data.</text>
</comment>
<dbReference type="PANTHER" id="PTHR43102:SF2">
    <property type="entry name" value="GAF DOMAIN-CONTAINING PROTEIN"/>
    <property type="match status" value="1"/>
</dbReference>
<proteinExistence type="predicted"/>
<dbReference type="SUPFAM" id="SSF55781">
    <property type="entry name" value="GAF domain-like"/>
    <property type="match status" value="1"/>
</dbReference>
<dbReference type="OrthoDB" id="9151676at2"/>
<dbReference type="PANTHER" id="PTHR43102">
    <property type="entry name" value="SLR1143 PROTEIN"/>
    <property type="match status" value="1"/>
</dbReference>
<dbReference type="InterPro" id="IPR029016">
    <property type="entry name" value="GAF-like_dom_sf"/>
</dbReference>
<evidence type="ECO:0000313" key="3">
    <source>
        <dbReference type="Proteomes" id="UP000238823"/>
    </source>
</evidence>
<sequence length="198" mass="22105">MSTHHDLARAQLDPIARAAPPRLVCDRSCCERPSHPLLDRARIRELAALRLGEAVADPNIQALVDRVANELQLPFAAVSIVLDATPYFIVSHGLERWRGVARGSPLEWPLCRQAIDSKVAVAIEDASTHPAVCDNPLVRIDGIRSYLGIPLITSKRHAIGTLCVFGRQPRRFLVLEIARLHELARRVTSELETRRIQR</sequence>